<evidence type="ECO:0000313" key="1">
    <source>
        <dbReference type="EMBL" id="TFC43421.1"/>
    </source>
</evidence>
<reference evidence="1 2" key="1">
    <citation type="submission" date="2019-03" db="EMBL/GenBank/DDBJ databases">
        <title>Genomics of glacier-inhabiting Cryobacterium strains.</title>
        <authorList>
            <person name="Liu Q."/>
            <person name="Xin Y.-H."/>
        </authorList>
    </citation>
    <scope>NUCLEOTIDE SEQUENCE [LARGE SCALE GENOMIC DNA]</scope>
    <source>
        <strain evidence="2">TMT1-22</strain>
    </source>
</reference>
<dbReference type="EMBL" id="SOFY01000070">
    <property type="protein sequence ID" value="TFC43421.1"/>
    <property type="molecule type" value="Genomic_DNA"/>
</dbReference>
<dbReference type="Proteomes" id="UP000297403">
    <property type="component" value="Unassembled WGS sequence"/>
</dbReference>
<name>A0AAQ2C520_9MICO</name>
<gene>
    <name evidence="1" type="ORF">E3O49_13250</name>
</gene>
<keyword evidence="2" id="KW-1185">Reference proteome</keyword>
<dbReference type="AlphaFoldDB" id="A0AAQ2C520"/>
<proteinExistence type="predicted"/>
<dbReference type="RefSeq" id="WP_134365604.1">
    <property type="nucleotide sequence ID" value="NZ_SOFY01000070.1"/>
</dbReference>
<evidence type="ECO:0000313" key="2">
    <source>
        <dbReference type="Proteomes" id="UP000297403"/>
    </source>
</evidence>
<sequence length="201" mass="22086">METELAGYLVGYDTDVWIDVPLHFPEQDWATRDDWARDVAERTGREMPEPETTIGRFYETAREIAAFSVPDAAKRFWYFPVAGSFLSVAHLYTASRAELGEASLEDCAGSAESSLTVPVVAEIESDGFGRLVRVLSTTSLEQEDGSNRVVGCARLVGEAAGHVFLLEVIDDNLGRIALMLDGLKALMEAIRIVPAEESQTR</sequence>
<comment type="caution">
    <text evidence="1">The sequence shown here is derived from an EMBL/GenBank/DDBJ whole genome shotgun (WGS) entry which is preliminary data.</text>
</comment>
<accession>A0AAQ2C520</accession>
<organism evidence="1 2">
    <name type="scientific">Cryobacterium shii</name>
    <dbReference type="NCBI Taxonomy" id="1259235"/>
    <lineage>
        <taxon>Bacteria</taxon>
        <taxon>Bacillati</taxon>
        <taxon>Actinomycetota</taxon>
        <taxon>Actinomycetes</taxon>
        <taxon>Micrococcales</taxon>
        <taxon>Microbacteriaceae</taxon>
        <taxon>Cryobacterium</taxon>
    </lineage>
</organism>
<protein>
    <submittedName>
        <fullName evidence="1">Uncharacterized protein</fullName>
    </submittedName>
</protein>